<gene>
    <name evidence="1" type="ORF">ACFQ4P_08250</name>
</gene>
<dbReference type="EMBL" id="JBHTOC010000011">
    <property type="protein sequence ID" value="MFD1430235.1"/>
    <property type="molecule type" value="Genomic_DNA"/>
</dbReference>
<dbReference type="RefSeq" id="WP_203626559.1">
    <property type="nucleotide sequence ID" value="NZ_BOLQ01000006.1"/>
</dbReference>
<evidence type="ECO:0000313" key="2">
    <source>
        <dbReference type="Proteomes" id="UP001597196"/>
    </source>
</evidence>
<reference evidence="2" key="1">
    <citation type="journal article" date="2019" name="Int. J. Syst. Evol. Microbiol.">
        <title>The Global Catalogue of Microorganisms (GCM) 10K type strain sequencing project: providing services to taxonomists for standard genome sequencing and annotation.</title>
        <authorList>
            <consortium name="The Broad Institute Genomics Platform"/>
            <consortium name="The Broad Institute Genome Sequencing Center for Infectious Disease"/>
            <person name="Wu L."/>
            <person name="Ma J."/>
        </authorList>
    </citation>
    <scope>NUCLEOTIDE SEQUENCE [LARGE SCALE GENOMIC DNA]</scope>
    <source>
        <strain evidence="2">CCM 8980</strain>
    </source>
</reference>
<comment type="caution">
    <text evidence="1">The sequence shown here is derived from an EMBL/GenBank/DDBJ whole genome shotgun (WGS) entry which is preliminary data.</text>
</comment>
<protein>
    <recommendedName>
        <fullName evidence="3">RNA polymerase sigma-70 region 2 domain-containing protein</fullName>
    </recommendedName>
</protein>
<evidence type="ECO:0000313" key="1">
    <source>
        <dbReference type="EMBL" id="MFD1430235.1"/>
    </source>
</evidence>
<organism evidence="1 2">
    <name type="scientific">Lacticaseibacillus mingshuiensis</name>
    <dbReference type="NCBI Taxonomy" id="2799574"/>
    <lineage>
        <taxon>Bacteria</taxon>
        <taxon>Bacillati</taxon>
        <taxon>Bacillota</taxon>
        <taxon>Bacilli</taxon>
        <taxon>Lactobacillales</taxon>
        <taxon>Lactobacillaceae</taxon>
        <taxon>Lacticaseibacillus</taxon>
    </lineage>
</organism>
<accession>A0ABW4CKR1</accession>
<dbReference type="Proteomes" id="UP001597196">
    <property type="component" value="Unassembled WGS sequence"/>
</dbReference>
<sequence>MEKIDPAKSEKGFELAMANKRTVRRAVNRFGRRVTDPDFEDFMQEGILLYVAFYSIYKW</sequence>
<proteinExistence type="predicted"/>
<keyword evidence="2" id="KW-1185">Reference proteome</keyword>
<evidence type="ECO:0008006" key="3">
    <source>
        <dbReference type="Google" id="ProtNLM"/>
    </source>
</evidence>
<name>A0ABW4CKR1_9LACO</name>